<dbReference type="Pfam" id="PF02992">
    <property type="entry name" value="Transposase_21"/>
    <property type="match status" value="1"/>
</dbReference>
<accession>U5CUH5</accession>
<dbReference type="EMBL" id="KI397791">
    <property type="protein sequence ID" value="ERM93394.1"/>
    <property type="molecule type" value="Genomic_DNA"/>
</dbReference>
<protein>
    <recommendedName>
        <fullName evidence="4">Transposase-associated domain-containing protein</fullName>
    </recommendedName>
</protein>
<feature type="region of interest" description="Disordered" evidence="1">
    <location>
        <begin position="289"/>
        <end position="320"/>
    </location>
</feature>
<keyword evidence="3" id="KW-1185">Reference proteome</keyword>
<dbReference type="PANTHER" id="PTHR10775">
    <property type="entry name" value="OS08G0208400 PROTEIN"/>
    <property type="match status" value="1"/>
</dbReference>
<organism evidence="2 3">
    <name type="scientific">Amborella trichopoda</name>
    <dbReference type="NCBI Taxonomy" id="13333"/>
    <lineage>
        <taxon>Eukaryota</taxon>
        <taxon>Viridiplantae</taxon>
        <taxon>Streptophyta</taxon>
        <taxon>Embryophyta</taxon>
        <taxon>Tracheophyta</taxon>
        <taxon>Spermatophyta</taxon>
        <taxon>Magnoliopsida</taxon>
        <taxon>Amborellales</taxon>
        <taxon>Amborellaceae</taxon>
        <taxon>Amborella</taxon>
    </lineage>
</organism>
<dbReference type="OMA" id="GDENFAM"/>
<reference evidence="3" key="1">
    <citation type="journal article" date="2013" name="Science">
        <title>The Amborella genome and the evolution of flowering plants.</title>
        <authorList>
            <consortium name="Amborella Genome Project"/>
        </authorList>
    </citation>
    <scope>NUCLEOTIDE SEQUENCE [LARGE SCALE GENOMIC DNA]</scope>
</reference>
<dbReference type="HOGENOM" id="CLU_012006_2_0_1"/>
<dbReference type="InterPro" id="IPR004242">
    <property type="entry name" value="Transposase_21"/>
</dbReference>
<dbReference type="AlphaFoldDB" id="U5CUH5"/>
<dbReference type="PANTHER" id="PTHR10775:SF185">
    <property type="entry name" value="OS08G0208400 PROTEIN"/>
    <property type="match status" value="1"/>
</dbReference>
<evidence type="ECO:0000313" key="3">
    <source>
        <dbReference type="Proteomes" id="UP000017836"/>
    </source>
</evidence>
<gene>
    <name evidence="2" type="ORF">AMTR_s05566p00003390</name>
</gene>
<name>U5CUH5_AMBTC</name>
<evidence type="ECO:0008006" key="4">
    <source>
        <dbReference type="Google" id="ProtNLM"/>
    </source>
</evidence>
<proteinExistence type="predicted"/>
<dbReference type="eggNOG" id="ENOG502QVWW">
    <property type="taxonomic scope" value="Eukaryota"/>
</dbReference>
<dbReference type="Gramene" id="ERM93394">
    <property type="protein sequence ID" value="ERM93394"/>
    <property type="gene ID" value="AMTR_s05566p00003390"/>
</dbReference>
<dbReference type="Proteomes" id="UP000017836">
    <property type="component" value="Unassembled WGS sequence"/>
</dbReference>
<evidence type="ECO:0000313" key="2">
    <source>
        <dbReference type="EMBL" id="ERM93394.1"/>
    </source>
</evidence>
<sequence length="320" mass="36832">MLLSILIDLFPEGTKLPKSHYESKMRLRNLGLGYDSIDVCKYNCAIFWKENEKKEFCPVCGESRWVKRKGKGKKVPHKVMRYFPLTPRLKRLYCSRHTAEDMRWHYSQRPKEDGVLRHPADAEEWKQFDRLHPSFAVEPRNVRLGLATDGFNPFGNMSNSYSLWPVICVPYNLPPWKCMSSESLLLTLLIPGPSSPGKDIDVFMRPLIDELKQLWETGVETRDAYNGTVFSMRAAVLWTINDFPAYALMSGWSTKGYMACPTCNEHTPSIGLNSKIGYVGHRRFLEMSDPRRRSKKVHGKTEKRAPPPVMTGDDILTQLD</sequence>
<evidence type="ECO:0000256" key="1">
    <source>
        <dbReference type="SAM" id="MobiDB-lite"/>
    </source>
</evidence>